<protein>
    <recommendedName>
        <fullName evidence="1">Saccharopine dehydrogenase NADP binding domain-containing protein</fullName>
    </recommendedName>
</protein>
<gene>
    <name evidence="2" type="ORF">B0X71_01300</name>
</gene>
<dbReference type="PANTHER" id="PTHR43781">
    <property type="entry name" value="SACCHAROPINE DEHYDROGENASE"/>
    <property type="match status" value="1"/>
</dbReference>
<evidence type="ECO:0000313" key="2">
    <source>
        <dbReference type="EMBL" id="AQQ51886.1"/>
    </source>
</evidence>
<name>A0A1Q2KUT4_9BACL</name>
<organism evidence="2 3">
    <name type="scientific">Planococcus lenghuensis</name>
    <dbReference type="NCBI Taxonomy" id="2213202"/>
    <lineage>
        <taxon>Bacteria</taxon>
        <taxon>Bacillati</taxon>
        <taxon>Bacillota</taxon>
        <taxon>Bacilli</taxon>
        <taxon>Bacillales</taxon>
        <taxon>Caryophanaceae</taxon>
        <taxon>Planococcus</taxon>
    </lineage>
</organism>
<evidence type="ECO:0000313" key="3">
    <source>
        <dbReference type="Proteomes" id="UP000188184"/>
    </source>
</evidence>
<reference evidence="2 3" key="1">
    <citation type="submission" date="2017-02" db="EMBL/GenBank/DDBJ databases">
        <title>The complete genomic sequence of a novel cold adapted crude oil-degrading bacterium Planococcus qaidamina Y42.</title>
        <authorList>
            <person name="Yang R."/>
        </authorList>
    </citation>
    <scope>NUCLEOTIDE SEQUENCE [LARGE SCALE GENOMIC DNA]</scope>
    <source>
        <strain evidence="2 3">Y42</strain>
    </source>
</reference>
<feature type="domain" description="Saccharopine dehydrogenase NADP binding" evidence="1">
    <location>
        <begin position="16"/>
        <end position="131"/>
    </location>
</feature>
<sequence length="361" mass="38960">MNKYRRGVMHMTGSWMIYGANGYTGELIAREAVKQGMTPILAGRSEEKVQALARELNLESRVFSLDQNVSSHLAGIRLVLHCAGPFQKTSAPMIEGCLAASAHYLDITGEISVFEHTHAQHERAAAAGIVLCSGAGFDVIPTDCTALRLKELLPEATQLALGFDSDSGASRGTLKTMISGLGSGSAERRDGQLIPVPLGSQARTIDFGRGFKSAMGIPWGDVSTAFFTTGIPNISTWIPMPKNRVRGARLASVARPLLNSSFVKHRLQKLIERKVTGPSETSRMQNPAFIWGEAVNSAGTALIVRIRTANVYDVTVFGALEMTARLRQHEFTGGSYTPALLFGSSFIEQLPGSGSFQVFWT</sequence>
<dbReference type="InterPro" id="IPR005097">
    <property type="entry name" value="Sacchrp_dh_NADP-bd"/>
</dbReference>
<dbReference type="InterPro" id="IPR036291">
    <property type="entry name" value="NAD(P)-bd_dom_sf"/>
</dbReference>
<dbReference type="SUPFAM" id="SSF51735">
    <property type="entry name" value="NAD(P)-binding Rossmann-fold domains"/>
    <property type="match status" value="1"/>
</dbReference>
<dbReference type="PANTHER" id="PTHR43781:SF1">
    <property type="entry name" value="SACCHAROPINE DEHYDROGENASE"/>
    <property type="match status" value="1"/>
</dbReference>
<dbReference type="Gene3D" id="3.40.50.720">
    <property type="entry name" value="NAD(P)-binding Rossmann-like Domain"/>
    <property type="match status" value="1"/>
</dbReference>
<dbReference type="AlphaFoldDB" id="A0A1Q2KUT4"/>
<dbReference type="Proteomes" id="UP000188184">
    <property type="component" value="Chromosome"/>
</dbReference>
<dbReference type="EMBL" id="CP019640">
    <property type="protein sequence ID" value="AQQ51886.1"/>
    <property type="molecule type" value="Genomic_DNA"/>
</dbReference>
<accession>A0A1Q2KUT4</accession>
<dbReference type="KEGG" id="pmar:B0X71_01300"/>
<dbReference type="Pfam" id="PF03435">
    <property type="entry name" value="Sacchrp_dh_NADP"/>
    <property type="match status" value="1"/>
</dbReference>
<evidence type="ECO:0000259" key="1">
    <source>
        <dbReference type="Pfam" id="PF03435"/>
    </source>
</evidence>
<keyword evidence="3" id="KW-1185">Reference proteome</keyword>
<proteinExistence type="predicted"/>